<sequence>MSDYLKSTNFSTKDTLPSGNASKIVKGTELDTEFNAIASSSASKADILNPVFSGLLTTDTLTTTGAANIGGTLAVTGAFSSAADAQFTGTGRVKVPTGTTAQRPSSPTTGSLRFNTDLGYLENYDGTTWKLVAPSPTPAQVSDQLNTSTGYFQVPKGTDAQRPITPMNGLIRYNSTQDFYECYVGTAWHRFVTVNQGAYTLYYVLVGGGAGVTAAGGSARGGGGAGQILENTVPVNIGTVLTVTIAAGGAPGSTGGTTTLSGVTSATGGGTTTSGTGGTSGNGYGGGGPFIVDGNVQTSGGGGGAGQSGGSGVESLGGTGGNGVATNITGTNTYYGGGGAGGGQFGGQSAGTGGGGAAASNGSANTGGGSGGVYGSQTSSGGSGKTILKMLTIYYSATYTGSPTISTIGEYTCLSYTSSGTYTA</sequence>
<feature type="domain" description="Glycine-rich" evidence="2">
    <location>
        <begin position="192"/>
        <end position="388"/>
    </location>
</feature>
<feature type="compositionally biased region" description="Gly residues" evidence="1">
    <location>
        <begin position="299"/>
        <end position="318"/>
    </location>
</feature>
<reference evidence="3" key="1">
    <citation type="submission" date="2020-04" db="EMBL/GenBank/DDBJ databases">
        <authorList>
            <person name="Chiriac C."/>
            <person name="Salcher M."/>
            <person name="Ghai R."/>
            <person name="Kavagutti S V."/>
        </authorList>
    </citation>
    <scope>NUCLEOTIDE SEQUENCE</scope>
</reference>
<evidence type="ECO:0000313" key="3">
    <source>
        <dbReference type="EMBL" id="CAB4147824.1"/>
    </source>
</evidence>
<dbReference type="EMBL" id="LR796486">
    <property type="protein sequence ID" value="CAB4147824.1"/>
    <property type="molecule type" value="Genomic_DNA"/>
</dbReference>
<proteinExistence type="predicted"/>
<protein>
    <recommendedName>
        <fullName evidence="2">Glycine-rich domain-containing protein</fullName>
    </recommendedName>
</protein>
<feature type="compositionally biased region" description="Low complexity" evidence="1">
    <location>
        <begin position="256"/>
        <end position="266"/>
    </location>
</feature>
<dbReference type="Pfam" id="PF21722">
    <property type="entry name" value="Gly_rich_2"/>
    <property type="match status" value="1"/>
</dbReference>
<feature type="compositionally biased region" description="Gly residues" evidence="1">
    <location>
        <begin position="267"/>
        <end position="289"/>
    </location>
</feature>
<organism evidence="3">
    <name type="scientific">uncultured Caudovirales phage</name>
    <dbReference type="NCBI Taxonomy" id="2100421"/>
    <lineage>
        <taxon>Viruses</taxon>
        <taxon>Duplodnaviria</taxon>
        <taxon>Heunggongvirae</taxon>
        <taxon>Uroviricota</taxon>
        <taxon>Caudoviricetes</taxon>
        <taxon>Peduoviridae</taxon>
        <taxon>Maltschvirus</taxon>
        <taxon>Maltschvirus maltsch</taxon>
    </lineage>
</organism>
<evidence type="ECO:0000256" key="1">
    <source>
        <dbReference type="SAM" id="MobiDB-lite"/>
    </source>
</evidence>
<gene>
    <name evidence="3" type="ORF">UFOVP507_50</name>
</gene>
<evidence type="ECO:0000259" key="2">
    <source>
        <dbReference type="Pfam" id="PF21722"/>
    </source>
</evidence>
<accession>A0A6J5MLY7</accession>
<name>A0A6J5MLY7_9CAUD</name>
<dbReference type="InterPro" id="IPR049304">
    <property type="entry name" value="Gly_rich_dom"/>
</dbReference>
<feature type="region of interest" description="Disordered" evidence="1">
    <location>
        <begin position="254"/>
        <end position="318"/>
    </location>
</feature>